<reference evidence="1" key="1">
    <citation type="submission" date="2022-03" db="EMBL/GenBank/DDBJ databases">
        <authorList>
            <person name="Sayadi A."/>
        </authorList>
    </citation>
    <scope>NUCLEOTIDE SEQUENCE</scope>
</reference>
<accession>A0A9P0LF74</accession>
<keyword evidence="2" id="KW-1185">Reference proteome</keyword>
<gene>
    <name evidence="1" type="ORF">ACAOBT_LOCUS20091</name>
</gene>
<dbReference type="Proteomes" id="UP001152888">
    <property type="component" value="Unassembled WGS sequence"/>
</dbReference>
<protein>
    <submittedName>
        <fullName evidence="1">Uncharacterized protein</fullName>
    </submittedName>
</protein>
<dbReference type="AlphaFoldDB" id="A0A9P0LF74"/>
<comment type="caution">
    <text evidence="1">The sequence shown here is derived from an EMBL/GenBank/DDBJ whole genome shotgun (WGS) entry which is preliminary data.</text>
</comment>
<name>A0A9P0LF74_ACAOB</name>
<proteinExistence type="predicted"/>
<evidence type="ECO:0000313" key="2">
    <source>
        <dbReference type="Proteomes" id="UP001152888"/>
    </source>
</evidence>
<evidence type="ECO:0000313" key="1">
    <source>
        <dbReference type="EMBL" id="CAH1991131.1"/>
    </source>
</evidence>
<dbReference type="EMBL" id="CAKOFQ010007106">
    <property type="protein sequence ID" value="CAH1991131.1"/>
    <property type="molecule type" value="Genomic_DNA"/>
</dbReference>
<sequence>MWSAMKHSRSRVEGTLSHCQPMVIKYRENIDHLLLFSLQGIHLDNWVLQDHG</sequence>
<organism evidence="1 2">
    <name type="scientific">Acanthoscelides obtectus</name>
    <name type="common">Bean weevil</name>
    <name type="synonym">Bruchus obtectus</name>
    <dbReference type="NCBI Taxonomy" id="200917"/>
    <lineage>
        <taxon>Eukaryota</taxon>
        <taxon>Metazoa</taxon>
        <taxon>Ecdysozoa</taxon>
        <taxon>Arthropoda</taxon>
        <taxon>Hexapoda</taxon>
        <taxon>Insecta</taxon>
        <taxon>Pterygota</taxon>
        <taxon>Neoptera</taxon>
        <taxon>Endopterygota</taxon>
        <taxon>Coleoptera</taxon>
        <taxon>Polyphaga</taxon>
        <taxon>Cucujiformia</taxon>
        <taxon>Chrysomeloidea</taxon>
        <taxon>Chrysomelidae</taxon>
        <taxon>Bruchinae</taxon>
        <taxon>Bruchini</taxon>
        <taxon>Acanthoscelides</taxon>
    </lineage>
</organism>